<gene>
    <name evidence="1" type="ORF">G2W53_035885</name>
</gene>
<reference evidence="1" key="1">
    <citation type="submission" date="2020-09" db="EMBL/GenBank/DDBJ databases">
        <title>Genome-Enabled Discovery of Anthraquinone Biosynthesis in Senna tora.</title>
        <authorList>
            <person name="Kang S.-H."/>
            <person name="Pandey R.P."/>
            <person name="Lee C.-M."/>
            <person name="Sim J.-S."/>
            <person name="Jeong J.-T."/>
            <person name="Choi B.-S."/>
            <person name="Jung M."/>
            <person name="Ginzburg D."/>
            <person name="Zhao K."/>
            <person name="Won S.Y."/>
            <person name="Oh T.-J."/>
            <person name="Yu Y."/>
            <person name="Kim N.-H."/>
            <person name="Lee O.R."/>
            <person name="Lee T.-H."/>
            <person name="Bashyal P."/>
            <person name="Kim T.-S."/>
            <person name="Lee W.-H."/>
            <person name="Kawkins C."/>
            <person name="Kim C.-K."/>
            <person name="Kim J.S."/>
            <person name="Ahn B.O."/>
            <person name="Rhee S.Y."/>
            <person name="Sohng J.K."/>
        </authorList>
    </citation>
    <scope>NUCLEOTIDE SEQUENCE</scope>
    <source>
        <tissue evidence="1">Leaf</tissue>
    </source>
</reference>
<evidence type="ECO:0000313" key="2">
    <source>
        <dbReference type="Proteomes" id="UP000634136"/>
    </source>
</evidence>
<proteinExistence type="predicted"/>
<dbReference type="AlphaFoldDB" id="A0A834SSK4"/>
<dbReference type="Proteomes" id="UP000634136">
    <property type="component" value="Unassembled WGS sequence"/>
</dbReference>
<organism evidence="1 2">
    <name type="scientific">Senna tora</name>
    <dbReference type="NCBI Taxonomy" id="362788"/>
    <lineage>
        <taxon>Eukaryota</taxon>
        <taxon>Viridiplantae</taxon>
        <taxon>Streptophyta</taxon>
        <taxon>Embryophyta</taxon>
        <taxon>Tracheophyta</taxon>
        <taxon>Spermatophyta</taxon>
        <taxon>Magnoliopsida</taxon>
        <taxon>eudicotyledons</taxon>
        <taxon>Gunneridae</taxon>
        <taxon>Pentapetalae</taxon>
        <taxon>rosids</taxon>
        <taxon>fabids</taxon>
        <taxon>Fabales</taxon>
        <taxon>Fabaceae</taxon>
        <taxon>Caesalpinioideae</taxon>
        <taxon>Cassia clade</taxon>
        <taxon>Senna</taxon>
    </lineage>
</organism>
<keyword evidence="2" id="KW-1185">Reference proteome</keyword>
<evidence type="ECO:0000313" key="1">
    <source>
        <dbReference type="EMBL" id="KAF7809142.1"/>
    </source>
</evidence>
<accession>A0A834SSK4</accession>
<dbReference type="EMBL" id="JAAIUW010000011">
    <property type="protein sequence ID" value="KAF7809142.1"/>
    <property type="molecule type" value="Genomic_DNA"/>
</dbReference>
<sequence length="39" mass="4310">MAVKNLITQEAAPRASSELVIISNLKQARSRLQIFGNIK</sequence>
<comment type="caution">
    <text evidence="1">The sequence shown here is derived from an EMBL/GenBank/DDBJ whole genome shotgun (WGS) entry which is preliminary data.</text>
</comment>
<name>A0A834SSK4_9FABA</name>
<protein>
    <submittedName>
        <fullName evidence="1">Uncharacterized protein</fullName>
    </submittedName>
</protein>